<reference evidence="2 3" key="1">
    <citation type="submission" date="2024-03" db="EMBL/GenBank/DDBJ databases">
        <authorList>
            <person name="Jo J.-H."/>
        </authorList>
    </citation>
    <scope>NUCLEOTIDE SEQUENCE [LARGE SCALE GENOMIC DNA]</scope>
    <source>
        <strain evidence="2 3">PS1R-30</strain>
    </source>
</reference>
<evidence type="ECO:0000256" key="1">
    <source>
        <dbReference type="SAM" id="SignalP"/>
    </source>
</evidence>
<dbReference type="EMBL" id="JBBHJZ010000001">
    <property type="protein sequence ID" value="MEJ5975720.1"/>
    <property type="molecule type" value="Genomic_DNA"/>
</dbReference>
<feature type="chain" id="PRO_5046591758" description="Elongation factor P" evidence="1">
    <location>
        <begin position="20"/>
        <end position="128"/>
    </location>
</feature>
<sequence length="128" mass="13894">MKRALPVLALTFLATPALAVPGGEIGSLQLGRYTCELPGDALGPRGEVRPDEDFAIIFGSRYEANDVRGTYLLTGDQIVFTSGPRKGERYHRITQGFLRRQNADGSDGDLRCVVANRTNTFPDIPGAQ</sequence>
<evidence type="ECO:0000313" key="3">
    <source>
        <dbReference type="Proteomes" id="UP001361239"/>
    </source>
</evidence>
<comment type="caution">
    <text evidence="2">The sequence shown here is derived from an EMBL/GenBank/DDBJ whole genome shotgun (WGS) entry which is preliminary data.</text>
</comment>
<dbReference type="RefSeq" id="WP_339585652.1">
    <property type="nucleotide sequence ID" value="NZ_JBBHJZ010000001.1"/>
</dbReference>
<evidence type="ECO:0008006" key="4">
    <source>
        <dbReference type="Google" id="ProtNLM"/>
    </source>
</evidence>
<organism evidence="2 3">
    <name type="scientific">Novosphingobium anseongense</name>
    <dbReference type="NCBI Taxonomy" id="3133436"/>
    <lineage>
        <taxon>Bacteria</taxon>
        <taxon>Pseudomonadati</taxon>
        <taxon>Pseudomonadota</taxon>
        <taxon>Alphaproteobacteria</taxon>
        <taxon>Sphingomonadales</taxon>
        <taxon>Sphingomonadaceae</taxon>
        <taxon>Novosphingobium</taxon>
    </lineage>
</organism>
<proteinExistence type="predicted"/>
<accession>A0ABU8RRK0</accession>
<gene>
    <name evidence="2" type="ORF">WG901_03675</name>
</gene>
<name>A0ABU8RRK0_9SPHN</name>
<evidence type="ECO:0000313" key="2">
    <source>
        <dbReference type="EMBL" id="MEJ5975720.1"/>
    </source>
</evidence>
<feature type="signal peptide" evidence="1">
    <location>
        <begin position="1"/>
        <end position="19"/>
    </location>
</feature>
<keyword evidence="3" id="KW-1185">Reference proteome</keyword>
<protein>
    <recommendedName>
        <fullName evidence="4">Elongation factor P</fullName>
    </recommendedName>
</protein>
<keyword evidence="1" id="KW-0732">Signal</keyword>
<dbReference type="Proteomes" id="UP001361239">
    <property type="component" value="Unassembled WGS sequence"/>
</dbReference>